<protein>
    <submittedName>
        <fullName evidence="1">Uncharacterized protein</fullName>
    </submittedName>
</protein>
<evidence type="ECO:0000313" key="1">
    <source>
        <dbReference type="EMBL" id="KAG5580784.1"/>
    </source>
</evidence>
<dbReference type="AlphaFoldDB" id="A0A9J5X0W3"/>
<proteinExistence type="predicted"/>
<name>A0A9J5X0W3_SOLCO</name>
<dbReference type="Proteomes" id="UP000824120">
    <property type="component" value="Chromosome 10"/>
</dbReference>
<evidence type="ECO:0000313" key="2">
    <source>
        <dbReference type="Proteomes" id="UP000824120"/>
    </source>
</evidence>
<reference evidence="1 2" key="1">
    <citation type="submission" date="2020-09" db="EMBL/GenBank/DDBJ databases">
        <title>De no assembly of potato wild relative species, Solanum commersonii.</title>
        <authorList>
            <person name="Cho K."/>
        </authorList>
    </citation>
    <scope>NUCLEOTIDE SEQUENCE [LARGE SCALE GENOMIC DNA]</scope>
    <source>
        <strain evidence="1">LZ3.2</strain>
        <tissue evidence="1">Leaf</tissue>
    </source>
</reference>
<keyword evidence="2" id="KW-1185">Reference proteome</keyword>
<organism evidence="1 2">
    <name type="scientific">Solanum commersonii</name>
    <name type="common">Commerson's wild potato</name>
    <name type="synonym">Commerson's nightshade</name>
    <dbReference type="NCBI Taxonomy" id="4109"/>
    <lineage>
        <taxon>Eukaryota</taxon>
        <taxon>Viridiplantae</taxon>
        <taxon>Streptophyta</taxon>
        <taxon>Embryophyta</taxon>
        <taxon>Tracheophyta</taxon>
        <taxon>Spermatophyta</taxon>
        <taxon>Magnoliopsida</taxon>
        <taxon>eudicotyledons</taxon>
        <taxon>Gunneridae</taxon>
        <taxon>Pentapetalae</taxon>
        <taxon>asterids</taxon>
        <taxon>lamiids</taxon>
        <taxon>Solanales</taxon>
        <taxon>Solanaceae</taxon>
        <taxon>Solanoideae</taxon>
        <taxon>Solaneae</taxon>
        <taxon>Solanum</taxon>
    </lineage>
</organism>
<comment type="caution">
    <text evidence="1">The sequence shown here is derived from an EMBL/GenBank/DDBJ whole genome shotgun (WGS) entry which is preliminary data.</text>
</comment>
<sequence length="108" mass="12740">MVTIHQFKATKEKNLFMLDQVIKDIALLCKSKLLKKEYYCSIQATHEMVWPYQATKEKHLIMPNQAIKESTLLCQSKLLKERYYCSIQATNEMVWPYKVMLSCELLSC</sequence>
<gene>
    <name evidence="1" type="ORF">H5410_051411</name>
</gene>
<dbReference type="EMBL" id="JACXVP010000010">
    <property type="protein sequence ID" value="KAG5580784.1"/>
    <property type="molecule type" value="Genomic_DNA"/>
</dbReference>
<accession>A0A9J5X0W3</accession>